<accession>R4XC10</accession>
<feature type="domain" description="DNA replication regulator Sld3 C-terminal" evidence="2">
    <location>
        <begin position="175"/>
        <end position="492"/>
    </location>
</feature>
<proteinExistence type="predicted"/>
<reference evidence="3 4" key="1">
    <citation type="journal article" date="2013" name="MBio">
        <title>Genome sequencing of the plant pathogen Taphrina deformans, the causal agent of peach leaf curl.</title>
        <authorList>
            <person name="Cisse O.H."/>
            <person name="Almeida J.M.G.C.F."/>
            <person name="Fonseca A."/>
            <person name="Kumar A.A."/>
            <person name="Salojaervi J."/>
            <person name="Overmyer K."/>
            <person name="Hauser P.M."/>
            <person name="Pagni M."/>
        </authorList>
    </citation>
    <scope>NUCLEOTIDE SEQUENCE [LARGE SCALE GENOMIC DNA]</scope>
    <source>
        <strain evidence="4">PYCC 5710 / ATCC 11124 / CBS 356.35 / IMI 108563 / JCM 9778 / NBRC 8474</strain>
    </source>
</reference>
<comment type="caution">
    <text evidence="3">The sequence shown here is derived from an EMBL/GenBank/DDBJ whole genome shotgun (WGS) entry which is preliminary data.</text>
</comment>
<name>R4XC10_TAPDE</name>
<dbReference type="EMBL" id="CAHR02000062">
    <property type="protein sequence ID" value="CCG81916.1"/>
    <property type="molecule type" value="Genomic_DNA"/>
</dbReference>
<dbReference type="OrthoDB" id="5395343at2759"/>
<organism evidence="3 4">
    <name type="scientific">Taphrina deformans (strain PYCC 5710 / ATCC 11124 / CBS 356.35 / IMI 108563 / JCM 9778 / NBRC 8474)</name>
    <name type="common">Peach leaf curl fungus</name>
    <name type="synonym">Lalaria deformans</name>
    <dbReference type="NCBI Taxonomy" id="1097556"/>
    <lineage>
        <taxon>Eukaryota</taxon>
        <taxon>Fungi</taxon>
        <taxon>Dikarya</taxon>
        <taxon>Ascomycota</taxon>
        <taxon>Taphrinomycotina</taxon>
        <taxon>Taphrinomycetes</taxon>
        <taxon>Taphrinales</taxon>
        <taxon>Taphrinaceae</taxon>
        <taxon>Taphrina</taxon>
    </lineage>
</organism>
<dbReference type="Gene3D" id="1.20.58.2130">
    <property type="match status" value="1"/>
</dbReference>
<dbReference type="STRING" id="1097556.R4XC10"/>
<gene>
    <name evidence="3" type="ORF">TAPDE_001802</name>
</gene>
<evidence type="ECO:0000259" key="2">
    <source>
        <dbReference type="Pfam" id="PF08639"/>
    </source>
</evidence>
<feature type="region of interest" description="Disordered" evidence="1">
    <location>
        <begin position="397"/>
        <end position="460"/>
    </location>
</feature>
<evidence type="ECO:0000313" key="3">
    <source>
        <dbReference type="EMBL" id="CCG81916.1"/>
    </source>
</evidence>
<evidence type="ECO:0000256" key="1">
    <source>
        <dbReference type="SAM" id="MobiDB-lite"/>
    </source>
</evidence>
<dbReference type="VEuPathDB" id="FungiDB:TAPDE_001802"/>
<dbReference type="Proteomes" id="UP000013776">
    <property type="component" value="Unassembled WGS sequence"/>
</dbReference>
<dbReference type="PANTHER" id="PTHR28067">
    <property type="entry name" value="DNA REPLICATION REGULATOR SLD3"/>
    <property type="match status" value="1"/>
</dbReference>
<dbReference type="InterPro" id="IPR013948">
    <property type="entry name" value="DNA_replication_reg_Sld3_C"/>
</dbReference>
<keyword evidence="4" id="KW-1185">Reference proteome</keyword>
<evidence type="ECO:0000313" key="4">
    <source>
        <dbReference type="Proteomes" id="UP000013776"/>
    </source>
</evidence>
<feature type="compositionally biased region" description="Basic and acidic residues" evidence="1">
    <location>
        <begin position="414"/>
        <end position="425"/>
    </location>
</feature>
<protein>
    <submittedName>
        <fullName evidence="3">DNA replication regulator sld3</fullName>
    </submittedName>
</protein>
<sequence>MDNDTDSGESFEIVGVKEIPKSRVIITPLKYVLRDSFEVSESAHHQLFESQNFTLQSNLDNEIILVARYQERESRSKRLVCIERLSTTLFSAIHGLVTSVAVLDALSHHADHSPALFHGNATLTFDNVDWWKPFDGNNSQSVNISNPILRLELGLQPVIESADLTGSTPSFEVLMEELQKAYYDCLFLSKASLVFFVKITLPKVRQKLDDYGYSLSNYVAFVLASLVPSLPDLDLRYKSALPDFIKTELSETTTSQCTFPFMETTALRNWIALCLEASSHQSAELIVTQRLPPIKAREYQLIVILLLEVLAIRDEQDSETISSPHDFEKSPCNVQDPLILIDVLIDRLGILQSLEFLKNEDPLKTFCLEVIQPFYSSRIPTVVASLHQKCVPQDLLTFDVPPTPRGTSKRKSSQAKDTKSSRRSENSASLKRTKSAPASLLSGKRPAVKKRSLGREVSMSKRAPSFEMSQVKIPALKRSTTFEEKRRLKVEQNTQERVQVGQTPAKDRVHDLNLSKTNSILVNQLSIASHSKASFMAIGETPTKDGASLHSNIAETPGLASCTPTRKSDRVFQAPVDGVHDTPLGRSILFKLDSPSVPLHENALAKLGTVDASPFGVPTKDPFPTLKKSVTFGGFHDPSDKDIIQKQELMNIFHQLNEDEDACDERLDTSHRNLFGNEIVARRKSLSTAHDSRIADCEDTIGADQGNSTKDRTLADELDWL</sequence>
<dbReference type="PANTHER" id="PTHR28067:SF1">
    <property type="entry name" value="DNA REPLICATION REGULATOR SLD3"/>
    <property type="match status" value="1"/>
</dbReference>
<dbReference type="AlphaFoldDB" id="R4XC10"/>
<dbReference type="eggNOG" id="ENOG502S01X">
    <property type="taxonomic scope" value="Eukaryota"/>
</dbReference>
<dbReference type="InterPro" id="IPR042511">
    <property type="entry name" value="Sld3"/>
</dbReference>
<dbReference type="GO" id="GO:0006270">
    <property type="term" value="P:DNA replication initiation"/>
    <property type="evidence" value="ECO:0007669"/>
    <property type="project" value="InterPro"/>
</dbReference>
<dbReference type="GO" id="GO:0031261">
    <property type="term" value="C:DNA replication preinitiation complex"/>
    <property type="evidence" value="ECO:0007669"/>
    <property type="project" value="TreeGrafter"/>
</dbReference>
<dbReference type="Pfam" id="PF08639">
    <property type="entry name" value="Sld3_STD"/>
    <property type="match status" value="1"/>
</dbReference>